<feature type="transmembrane region" description="Helical" evidence="2">
    <location>
        <begin position="38"/>
        <end position="56"/>
    </location>
</feature>
<keyword evidence="2" id="KW-1133">Transmembrane helix</keyword>
<reference evidence="3 4" key="1">
    <citation type="submission" date="2016-10" db="EMBL/GenBank/DDBJ databases">
        <title>Genome sequence of the basidiomycete white-rot fungus Trametes pubescens.</title>
        <authorList>
            <person name="Makela M.R."/>
            <person name="Granchi Z."/>
            <person name="Peng M."/>
            <person name="De Vries R.P."/>
            <person name="Grigoriev I."/>
            <person name="Riley R."/>
            <person name="Hilden K."/>
        </authorList>
    </citation>
    <scope>NUCLEOTIDE SEQUENCE [LARGE SCALE GENOMIC DNA]</scope>
    <source>
        <strain evidence="3 4">FBCC735</strain>
    </source>
</reference>
<dbReference type="EMBL" id="MNAD01000373">
    <property type="protein sequence ID" value="OJT13661.1"/>
    <property type="molecule type" value="Genomic_DNA"/>
</dbReference>
<evidence type="ECO:0000256" key="1">
    <source>
        <dbReference type="SAM" id="MobiDB-lite"/>
    </source>
</evidence>
<comment type="caution">
    <text evidence="3">The sequence shown here is derived from an EMBL/GenBank/DDBJ whole genome shotgun (WGS) entry which is preliminary data.</text>
</comment>
<keyword evidence="2" id="KW-0472">Membrane</keyword>
<dbReference type="OMA" id="ATWASPG"/>
<keyword evidence="2" id="KW-0812">Transmembrane</keyword>
<feature type="region of interest" description="Disordered" evidence="1">
    <location>
        <begin position="289"/>
        <end position="358"/>
    </location>
</feature>
<name>A0A1M2W1D0_TRAPU</name>
<evidence type="ECO:0000313" key="3">
    <source>
        <dbReference type="EMBL" id="OJT13661.1"/>
    </source>
</evidence>
<dbReference type="OrthoDB" id="2757280at2759"/>
<proteinExistence type="predicted"/>
<evidence type="ECO:0000313" key="4">
    <source>
        <dbReference type="Proteomes" id="UP000184267"/>
    </source>
</evidence>
<organism evidence="3 4">
    <name type="scientific">Trametes pubescens</name>
    <name type="common">White-rot fungus</name>
    <dbReference type="NCBI Taxonomy" id="154538"/>
    <lineage>
        <taxon>Eukaryota</taxon>
        <taxon>Fungi</taxon>
        <taxon>Dikarya</taxon>
        <taxon>Basidiomycota</taxon>
        <taxon>Agaricomycotina</taxon>
        <taxon>Agaricomycetes</taxon>
        <taxon>Polyporales</taxon>
        <taxon>Polyporaceae</taxon>
        <taxon>Trametes</taxon>
    </lineage>
</organism>
<dbReference type="AlphaFoldDB" id="A0A1M2W1D0"/>
<dbReference type="Proteomes" id="UP000184267">
    <property type="component" value="Unassembled WGS sequence"/>
</dbReference>
<gene>
    <name evidence="3" type="ORF">TRAPUB_9760</name>
</gene>
<sequence length="698" mass="74685">MSHALTTPSLSGVLLVLNIVLALVWVAFLDSVDDSTNVFHAVLLVNATTTAWWIWINTSLSGYARALCRIAVSAVQLLGPPPAILQAPRLLSLRVRNTCDGGTFVVAPPRSPPSPARCNSSETLVEEDFLLHATEDANASDEQLSEDWSCIQPTPTALVLLHGSRSSTPPTSGFFPIHRLSFNDADPVPISNLAPSRASLSDAQLPDNVRLTRAVRILTRERDLYRSRAYQLATRLDDCYGTHEQTRRALERAESAAIDTQHILRRLDAERRDLSLALAATLTVSGGRATNSTAAADPRKSAEGTMPASHARPPADDISSPQTPVKRAGADERPLLLPPTAETTEDTPTRPRNATWASPGRSRLEDILMHTRRRAEVLAQAQKKGLGAVWDAQRAASARPIFSVVHEGIRGDKVAAGAEEDPVLTAEQKSAYGIIDDLRISRPCTSPSTSPVLDSEKGVDKPMITVSEAQVPCKPEETVQKTSSDTVAAQKTASEMLAVPMQAMPVRQPRGPPPSPLVSLAQKALAQALQRPSAHTWRGRTQATGIGADDTKFARASTSTSPDPPSQPTTTYPTSRMPNRVHARQATAPPTSRRIDPMVILQAAMPAGVPKATVSLMTGKDSERRRHATFNGTGAGGTPAFASGSANMRWQASASGREAIEPKRRVAETAQGINSLLNSLSHKTSSRALVAGPEPVGV</sequence>
<feature type="transmembrane region" description="Helical" evidence="2">
    <location>
        <begin position="12"/>
        <end position="32"/>
    </location>
</feature>
<evidence type="ECO:0000256" key="2">
    <source>
        <dbReference type="SAM" id="Phobius"/>
    </source>
</evidence>
<feature type="region of interest" description="Disordered" evidence="1">
    <location>
        <begin position="530"/>
        <end position="590"/>
    </location>
</feature>
<keyword evidence="4" id="KW-1185">Reference proteome</keyword>
<protein>
    <submittedName>
        <fullName evidence="3">Uncharacterized protein</fullName>
    </submittedName>
</protein>
<accession>A0A1M2W1D0</accession>